<keyword evidence="4" id="KW-0804">Transcription</keyword>
<dbReference type="GO" id="GO:0003677">
    <property type="term" value="F:DNA binding"/>
    <property type="evidence" value="ECO:0007669"/>
    <property type="project" value="InterPro"/>
</dbReference>
<comment type="similarity">
    <text evidence="1">Belongs to the sigma-70 factor family. ECF subfamily.</text>
</comment>
<dbReference type="InterPro" id="IPR039425">
    <property type="entry name" value="RNA_pol_sigma-70-like"/>
</dbReference>
<reference evidence="8" key="1">
    <citation type="submission" date="2015-12" db="EMBL/GenBank/DDBJ databases">
        <title>FDA dAtabase for Regulatory Grade micrObial Sequences (FDA-ARGOS): Supporting development and validation of Infectious Disease Dx tests.</title>
        <authorList>
            <person name="Case J."/>
            <person name="Tallon L."/>
            <person name="Sadzewicz L."/>
            <person name="Sengamalay N."/>
            <person name="Ott S."/>
            <person name="Godinez A."/>
            <person name="Nagaraj S."/>
            <person name="Nadendla S."/>
            <person name="Sichtig H."/>
        </authorList>
    </citation>
    <scope>NUCLEOTIDE SEQUENCE [LARGE SCALE GENOMIC DNA]</scope>
    <source>
        <strain evidence="8">FDAARGOS_147</strain>
    </source>
</reference>
<dbReference type="SUPFAM" id="SSF88659">
    <property type="entry name" value="Sigma3 and sigma4 domains of RNA polymerase sigma factors"/>
    <property type="match status" value="1"/>
</dbReference>
<dbReference type="Gene3D" id="1.10.10.10">
    <property type="entry name" value="Winged helix-like DNA-binding domain superfamily/Winged helix DNA-binding domain"/>
    <property type="match status" value="1"/>
</dbReference>
<protein>
    <submittedName>
        <fullName evidence="7">RNA polymerase subunit sigma</fullName>
    </submittedName>
</protein>
<dbReference type="EMBL" id="CP014060">
    <property type="protein sequence ID" value="AMG34624.1"/>
    <property type="molecule type" value="Genomic_DNA"/>
</dbReference>
<dbReference type="Pfam" id="PF08281">
    <property type="entry name" value="Sigma70_r4_2"/>
    <property type="match status" value="1"/>
</dbReference>
<evidence type="ECO:0000256" key="2">
    <source>
        <dbReference type="ARBA" id="ARBA00023015"/>
    </source>
</evidence>
<dbReference type="PANTHER" id="PTHR43133">
    <property type="entry name" value="RNA POLYMERASE ECF-TYPE SIGMA FACTO"/>
    <property type="match status" value="1"/>
</dbReference>
<accession>A0A0X8NUI7</accession>
<dbReference type="GO" id="GO:0016987">
    <property type="term" value="F:sigma factor activity"/>
    <property type="evidence" value="ECO:0007669"/>
    <property type="project" value="UniProtKB-KW"/>
</dbReference>
<evidence type="ECO:0000256" key="1">
    <source>
        <dbReference type="ARBA" id="ARBA00010641"/>
    </source>
</evidence>
<name>A0A0X8NUI7_ALCXX</name>
<dbReference type="InterPro" id="IPR014284">
    <property type="entry name" value="RNA_pol_sigma-70_dom"/>
</dbReference>
<dbReference type="SUPFAM" id="SSF88946">
    <property type="entry name" value="Sigma2 domain of RNA polymerase sigma factors"/>
    <property type="match status" value="1"/>
</dbReference>
<sequence length="168" mass="19376">MPPTTQDRIESLYVDHHGWLHGWLRRQLGNSFEAADLAHDVFVRLLRRPAVADTREPRAFLSTIARGLLVDHWRRRELERAWLEVLARTPEAQAPSPESRLLILEALIKIDQMLDTLKPKVRQAFLWAQLEGLSCPQIAARLDVSLATAERYVASGLRQCYQFRFEPA</sequence>
<dbReference type="AlphaFoldDB" id="A0A0X8NUI7"/>
<dbReference type="NCBIfam" id="TIGR02937">
    <property type="entry name" value="sigma70-ECF"/>
    <property type="match status" value="1"/>
</dbReference>
<evidence type="ECO:0000259" key="6">
    <source>
        <dbReference type="Pfam" id="PF08281"/>
    </source>
</evidence>
<dbReference type="InterPro" id="IPR013325">
    <property type="entry name" value="RNA_pol_sigma_r2"/>
</dbReference>
<keyword evidence="2" id="KW-0805">Transcription regulation</keyword>
<dbReference type="Gene3D" id="1.10.1740.10">
    <property type="match status" value="1"/>
</dbReference>
<dbReference type="InterPro" id="IPR007627">
    <property type="entry name" value="RNA_pol_sigma70_r2"/>
</dbReference>
<dbReference type="PANTHER" id="PTHR43133:SF63">
    <property type="entry name" value="RNA POLYMERASE SIGMA FACTOR FECI-RELATED"/>
    <property type="match status" value="1"/>
</dbReference>
<dbReference type="InterPro" id="IPR013249">
    <property type="entry name" value="RNA_pol_sigma70_r4_t2"/>
</dbReference>
<feature type="domain" description="RNA polymerase sigma-70 region 2" evidence="5">
    <location>
        <begin position="12"/>
        <end position="77"/>
    </location>
</feature>
<evidence type="ECO:0000313" key="7">
    <source>
        <dbReference type="EMBL" id="AMG34624.1"/>
    </source>
</evidence>
<gene>
    <name evidence="7" type="ORF">AL504_00205</name>
</gene>
<keyword evidence="3" id="KW-0731">Sigma factor</keyword>
<proteinExistence type="inferred from homology"/>
<dbReference type="InterPro" id="IPR036388">
    <property type="entry name" value="WH-like_DNA-bd_sf"/>
</dbReference>
<evidence type="ECO:0000256" key="4">
    <source>
        <dbReference type="ARBA" id="ARBA00023163"/>
    </source>
</evidence>
<feature type="domain" description="RNA polymerase sigma factor 70 region 4 type 2" evidence="6">
    <location>
        <begin position="109"/>
        <end position="160"/>
    </location>
</feature>
<evidence type="ECO:0000313" key="8">
    <source>
        <dbReference type="Proteomes" id="UP000060602"/>
    </source>
</evidence>
<dbReference type="FunFam" id="1.10.1740.10:FF:000009">
    <property type="entry name" value="RNA polymerase sigma factor"/>
    <property type="match status" value="1"/>
</dbReference>
<dbReference type="Pfam" id="PF04542">
    <property type="entry name" value="Sigma70_r2"/>
    <property type="match status" value="1"/>
</dbReference>
<organism evidence="7 8">
    <name type="scientific">Alcaligenes xylosoxydans xylosoxydans</name>
    <name type="common">Achromobacter xylosoxidans</name>
    <dbReference type="NCBI Taxonomy" id="85698"/>
    <lineage>
        <taxon>Bacteria</taxon>
        <taxon>Pseudomonadati</taxon>
        <taxon>Pseudomonadota</taxon>
        <taxon>Betaproteobacteria</taxon>
        <taxon>Burkholderiales</taxon>
        <taxon>Alcaligenaceae</taxon>
        <taxon>Achromobacter</taxon>
    </lineage>
</organism>
<dbReference type="RefSeq" id="WP_035360551.1">
    <property type="nucleotide sequence ID" value="NZ_CP014060.2"/>
</dbReference>
<dbReference type="GO" id="GO:0006352">
    <property type="term" value="P:DNA-templated transcription initiation"/>
    <property type="evidence" value="ECO:0007669"/>
    <property type="project" value="InterPro"/>
</dbReference>
<dbReference type="InterPro" id="IPR013324">
    <property type="entry name" value="RNA_pol_sigma_r3/r4-like"/>
</dbReference>
<evidence type="ECO:0000259" key="5">
    <source>
        <dbReference type="Pfam" id="PF04542"/>
    </source>
</evidence>
<dbReference type="Proteomes" id="UP000060602">
    <property type="component" value="Chromosome"/>
</dbReference>
<dbReference type="NCBIfam" id="NF009180">
    <property type="entry name" value="PRK12528.1"/>
    <property type="match status" value="1"/>
</dbReference>
<evidence type="ECO:0000256" key="3">
    <source>
        <dbReference type="ARBA" id="ARBA00023082"/>
    </source>
</evidence>